<proteinExistence type="predicted"/>
<dbReference type="Proteomes" id="UP000286415">
    <property type="component" value="Unassembled WGS sequence"/>
</dbReference>
<feature type="region of interest" description="Disordered" evidence="1">
    <location>
        <begin position="170"/>
        <end position="208"/>
    </location>
</feature>
<sequence>MRHTPIFSGQLLVRWLRFEDDNDVHRSIHLTERDRTARCHRPQGRLSHATLSADYATCSHRERLARCHHARVLCSDWRSSHGDSRTRQVTLVHTVPITTITSCSNYTTHKIGLMTLLGFNVLVASDNVQYESSGASAPVPTSTQVRLVGLMCEECGKCCKSKAGLVAHHRVHDKENWPESTSPARTPKPNADKLGRVKNSGVRRTQQESQSLLCPDNKLYPSRDTQTSLVARLEQHFPGLNKPWIASCHTWNPMLTVRLLVWHHATRASPLASGPPRLQDISTRLENCISTPSSASLSGVGQLQVDPPSQLRRHPDPIPQKTLDESWKDLTNCGVLLDGKMTASNLSLAFVDILKAFDLVSHDFWSIVTSSLIHRTAL</sequence>
<organism evidence="2 3">
    <name type="scientific">Clonorchis sinensis</name>
    <name type="common">Chinese liver fluke</name>
    <dbReference type="NCBI Taxonomy" id="79923"/>
    <lineage>
        <taxon>Eukaryota</taxon>
        <taxon>Metazoa</taxon>
        <taxon>Spiralia</taxon>
        <taxon>Lophotrochozoa</taxon>
        <taxon>Platyhelminthes</taxon>
        <taxon>Trematoda</taxon>
        <taxon>Digenea</taxon>
        <taxon>Opisthorchiida</taxon>
        <taxon>Opisthorchiata</taxon>
        <taxon>Opisthorchiidae</taxon>
        <taxon>Clonorchis</taxon>
    </lineage>
</organism>
<evidence type="ECO:0000256" key="1">
    <source>
        <dbReference type="SAM" id="MobiDB-lite"/>
    </source>
</evidence>
<evidence type="ECO:0000313" key="3">
    <source>
        <dbReference type="Proteomes" id="UP000286415"/>
    </source>
</evidence>
<accession>A0A3R7CIB3</accession>
<dbReference type="InterPro" id="IPR013087">
    <property type="entry name" value="Znf_C2H2_type"/>
</dbReference>
<feature type="compositionally biased region" description="Polar residues" evidence="1">
    <location>
        <begin position="292"/>
        <end position="301"/>
    </location>
</feature>
<feature type="region of interest" description="Disordered" evidence="1">
    <location>
        <begin position="292"/>
        <end position="321"/>
    </location>
</feature>
<dbReference type="PROSITE" id="PS50157">
    <property type="entry name" value="ZINC_FINGER_C2H2_2"/>
    <property type="match status" value="1"/>
</dbReference>
<name>A0A3R7CIB3_CLOSI</name>
<comment type="caution">
    <text evidence="2">The sequence shown here is derived from an EMBL/GenBank/DDBJ whole genome shotgun (WGS) entry which is preliminary data.</text>
</comment>
<gene>
    <name evidence="2" type="ORF">CSKR_106424</name>
</gene>
<dbReference type="PROSITE" id="PS00028">
    <property type="entry name" value="ZINC_FINGER_C2H2_1"/>
    <property type="match status" value="1"/>
</dbReference>
<dbReference type="EMBL" id="NIRI02000042">
    <property type="protein sequence ID" value="KAG5447180.1"/>
    <property type="molecule type" value="Genomic_DNA"/>
</dbReference>
<dbReference type="AlphaFoldDB" id="A0A3R7CIB3"/>
<dbReference type="InParanoid" id="A0A3R7CIB3"/>
<evidence type="ECO:0000313" key="2">
    <source>
        <dbReference type="EMBL" id="KAG5447180.1"/>
    </source>
</evidence>
<reference evidence="2 3" key="2">
    <citation type="journal article" date="2021" name="Genomics">
        <title>High-quality reference genome for Clonorchis sinensis.</title>
        <authorList>
            <person name="Young N.D."/>
            <person name="Stroehlein A.J."/>
            <person name="Kinkar L."/>
            <person name="Wang T."/>
            <person name="Sohn W.M."/>
            <person name="Chang B.C.H."/>
            <person name="Kaur P."/>
            <person name="Weisz D."/>
            <person name="Dudchenko O."/>
            <person name="Aiden E.L."/>
            <person name="Korhonen P.K."/>
            <person name="Gasser R.B."/>
        </authorList>
    </citation>
    <scope>NUCLEOTIDE SEQUENCE [LARGE SCALE GENOMIC DNA]</scope>
    <source>
        <strain evidence="2">Cs-k2</strain>
    </source>
</reference>
<keyword evidence="3" id="KW-1185">Reference proteome</keyword>
<protein>
    <submittedName>
        <fullName evidence="2">Uncharacterized protein</fullName>
    </submittedName>
</protein>
<reference evidence="2 3" key="1">
    <citation type="journal article" date="2018" name="Biotechnol. Adv.">
        <title>Improved genomic resources and new bioinformatic workflow for the carcinogenic parasite Clonorchis sinensis: Biotechnological implications.</title>
        <authorList>
            <person name="Wang D."/>
            <person name="Korhonen P.K."/>
            <person name="Gasser R.B."/>
            <person name="Young N.D."/>
        </authorList>
    </citation>
    <scope>NUCLEOTIDE SEQUENCE [LARGE SCALE GENOMIC DNA]</scope>
    <source>
        <strain evidence="2">Cs-k2</strain>
    </source>
</reference>